<sequence length="48" mass="5418">MLKQILPDIDTSRFLSGDANYIKKVVFSFVDSVKQEKKTHTQGSSKDS</sequence>
<dbReference type="AlphaFoldDB" id="A0A0A9HJK5"/>
<reference evidence="1" key="1">
    <citation type="submission" date="2014-09" db="EMBL/GenBank/DDBJ databases">
        <authorList>
            <person name="Magalhaes I.L.F."/>
            <person name="Oliveira U."/>
            <person name="Santos F.R."/>
            <person name="Vidigal T.H.D.A."/>
            <person name="Brescovit A.D."/>
            <person name="Santos A.J."/>
        </authorList>
    </citation>
    <scope>NUCLEOTIDE SEQUENCE</scope>
    <source>
        <tissue evidence="1">Shoot tissue taken approximately 20 cm above the soil surface</tissue>
    </source>
</reference>
<name>A0A0A9HJK5_ARUDO</name>
<reference evidence="1" key="2">
    <citation type="journal article" date="2015" name="Data Brief">
        <title>Shoot transcriptome of the giant reed, Arundo donax.</title>
        <authorList>
            <person name="Barrero R.A."/>
            <person name="Guerrero F.D."/>
            <person name="Moolhuijzen P."/>
            <person name="Goolsby J.A."/>
            <person name="Tidwell J."/>
            <person name="Bellgard S.E."/>
            <person name="Bellgard M.I."/>
        </authorList>
    </citation>
    <scope>NUCLEOTIDE SEQUENCE</scope>
    <source>
        <tissue evidence="1">Shoot tissue taken approximately 20 cm above the soil surface</tissue>
    </source>
</reference>
<proteinExistence type="predicted"/>
<accession>A0A0A9HJK5</accession>
<protein>
    <submittedName>
        <fullName evidence="1">Uncharacterized protein</fullName>
    </submittedName>
</protein>
<organism evidence="1">
    <name type="scientific">Arundo donax</name>
    <name type="common">Giant reed</name>
    <name type="synonym">Donax arundinaceus</name>
    <dbReference type="NCBI Taxonomy" id="35708"/>
    <lineage>
        <taxon>Eukaryota</taxon>
        <taxon>Viridiplantae</taxon>
        <taxon>Streptophyta</taxon>
        <taxon>Embryophyta</taxon>
        <taxon>Tracheophyta</taxon>
        <taxon>Spermatophyta</taxon>
        <taxon>Magnoliopsida</taxon>
        <taxon>Liliopsida</taxon>
        <taxon>Poales</taxon>
        <taxon>Poaceae</taxon>
        <taxon>PACMAD clade</taxon>
        <taxon>Arundinoideae</taxon>
        <taxon>Arundineae</taxon>
        <taxon>Arundo</taxon>
    </lineage>
</organism>
<evidence type="ECO:0000313" key="1">
    <source>
        <dbReference type="EMBL" id="JAE35031.1"/>
    </source>
</evidence>
<dbReference type="EMBL" id="GBRH01162865">
    <property type="protein sequence ID" value="JAE35031.1"/>
    <property type="molecule type" value="Transcribed_RNA"/>
</dbReference>